<gene>
    <name evidence="1" type="ORF">NCTC8580_01426</name>
</gene>
<evidence type="ECO:0000313" key="2">
    <source>
        <dbReference type="Proteomes" id="UP000255087"/>
    </source>
</evidence>
<evidence type="ECO:0000313" key="1">
    <source>
        <dbReference type="EMBL" id="SUP81330.1"/>
    </source>
</evidence>
<dbReference type="Proteomes" id="UP000255087">
    <property type="component" value="Unassembled WGS sequence"/>
</dbReference>
<dbReference type="RefSeq" id="WP_042659460.1">
    <property type="nucleotide sequence ID" value="NZ_NCLF01000065.1"/>
</dbReference>
<dbReference type="AlphaFoldDB" id="A0A380Q6B4"/>
<sequence>MNNLRLTVTPRSRFGLFCLVTKYNMKKYILILVAVISFPVLAEDPSLLKDGVKGMVSGVIAAGKDTFSGIKEGVDNGRQSGSSIDGAIIIMDKAGLDKYVKVSVLTTKKVADEEYQLTIALRNDTDTPVRLTNLNENNALVLLDKDNFVATLKTVMTPDTSDITIQQHAAIKVRYIFTGVENIPASLRIYGKDVAVPAPVSE</sequence>
<dbReference type="EMBL" id="UHJC01000001">
    <property type="protein sequence ID" value="SUP81330.1"/>
    <property type="molecule type" value="Genomic_DNA"/>
</dbReference>
<protein>
    <submittedName>
        <fullName evidence="1">Uncharacterized protein</fullName>
    </submittedName>
</protein>
<organism evidence="1 2">
    <name type="scientific">Yersinia pseudotuberculosis</name>
    <dbReference type="NCBI Taxonomy" id="633"/>
    <lineage>
        <taxon>Bacteria</taxon>
        <taxon>Pseudomonadati</taxon>
        <taxon>Pseudomonadota</taxon>
        <taxon>Gammaproteobacteria</taxon>
        <taxon>Enterobacterales</taxon>
        <taxon>Yersiniaceae</taxon>
        <taxon>Yersinia</taxon>
    </lineage>
</organism>
<proteinExistence type="predicted"/>
<reference evidence="1 2" key="1">
    <citation type="submission" date="2018-06" db="EMBL/GenBank/DDBJ databases">
        <authorList>
            <consortium name="Pathogen Informatics"/>
            <person name="Doyle S."/>
        </authorList>
    </citation>
    <scope>NUCLEOTIDE SEQUENCE [LARGE SCALE GENOMIC DNA]</scope>
    <source>
        <strain evidence="1 2">NCTC8580</strain>
    </source>
</reference>
<accession>A0A380Q6B4</accession>
<name>A0A380Q6B4_YERPU</name>